<name>A0AAX0BCY3_CLOBE</name>
<organism evidence="1 2">
    <name type="scientific">Clostridium beijerinckii</name>
    <name type="common">Clostridium MP</name>
    <dbReference type="NCBI Taxonomy" id="1520"/>
    <lineage>
        <taxon>Bacteria</taxon>
        <taxon>Bacillati</taxon>
        <taxon>Bacillota</taxon>
        <taxon>Clostridia</taxon>
        <taxon>Eubacteriales</taxon>
        <taxon>Clostridiaceae</taxon>
        <taxon>Clostridium</taxon>
    </lineage>
</organism>
<protein>
    <submittedName>
        <fullName evidence="1">Uncharacterized protein</fullName>
    </submittedName>
</protein>
<reference evidence="1" key="2">
    <citation type="journal article" date="2022" name="Nat. Biotechnol.">
        <title>Carbon-negative production of acetone and isopropanol by gas fermentation at industrial pilot scale.</title>
        <authorList>
            <person name="Liew F.E."/>
            <person name="Nogle R."/>
            <person name="Abdalla T."/>
            <person name="Rasor B.J."/>
            <person name="Canter C."/>
            <person name="Jensen R.O."/>
            <person name="Wang L."/>
            <person name="Strutz J."/>
            <person name="Chirania P."/>
            <person name="De Tissera S."/>
            <person name="Mueller A.P."/>
            <person name="Ruan Z."/>
            <person name="Gao A."/>
            <person name="Tran L."/>
            <person name="Engle N.L."/>
            <person name="Bromley J.C."/>
            <person name="Daniell J."/>
            <person name="Conrado R."/>
            <person name="Tschaplinski T.J."/>
            <person name="Giannone R.J."/>
            <person name="Hettich R.L."/>
            <person name="Karim A.S."/>
            <person name="Simpson S.D."/>
            <person name="Brown S.D."/>
            <person name="Leang C."/>
            <person name="Jewett M.C."/>
            <person name="Kopke M."/>
        </authorList>
    </citation>
    <scope>NUCLEOTIDE SEQUENCE</scope>
    <source>
        <strain evidence="1">DJ080</strain>
    </source>
</reference>
<evidence type="ECO:0000313" key="1">
    <source>
        <dbReference type="EMBL" id="NRT92349.1"/>
    </source>
</evidence>
<dbReference type="Proteomes" id="UP001193748">
    <property type="component" value="Unassembled WGS sequence"/>
</dbReference>
<gene>
    <name evidence="1" type="ORF">B0H41_006170</name>
</gene>
<sequence length="215" mass="25381">MKSLNVKLYNYSKFIKTDEMIKCLNLLPDQYKELDNNIFIFESYLDYSLFCIKKLDFLSLSICMPRYMFRLFTKTDIPGFYSIVNKNVFIIEKTILSLIDTKLNIVKTSKEYSEYATDDVLNNYKFMWVKFIVLDTIVHEITHALQHHKKNIGFSIKKILIKWQNSPSEYDAVKSSISIFSQNHNEFISILNVKGIKINHSLSPLSTSYKYYIKL</sequence>
<dbReference type="EMBL" id="JABSWW010000002">
    <property type="protein sequence ID" value="NRT92349.1"/>
    <property type="molecule type" value="Genomic_DNA"/>
</dbReference>
<proteinExistence type="predicted"/>
<dbReference type="RefSeq" id="WP_173712495.1">
    <property type="nucleotide sequence ID" value="NZ_JABSWW010000002.1"/>
</dbReference>
<evidence type="ECO:0000313" key="2">
    <source>
        <dbReference type="Proteomes" id="UP001193748"/>
    </source>
</evidence>
<comment type="caution">
    <text evidence="1">The sequence shown here is derived from an EMBL/GenBank/DDBJ whole genome shotgun (WGS) entry which is preliminary data.</text>
</comment>
<dbReference type="AlphaFoldDB" id="A0AAX0BCY3"/>
<accession>A0AAX0BCY3</accession>
<reference evidence="1" key="1">
    <citation type="submission" date="2020-05" db="EMBL/GenBank/DDBJ databases">
        <authorList>
            <person name="Brown S."/>
            <person name="Huntemann M."/>
            <person name="Clum A."/>
            <person name="Spunde A."/>
            <person name="Palaniappan K."/>
            <person name="Ritter S."/>
            <person name="Mikhailova N."/>
            <person name="Chen I.-M."/>
            <person name="Stamatis D."/>
            <person name="Reddy T."/>
            <person name="O'Malley R."/>
            <person name="Daum C."/>
            <person name="Shapiro N."/>
            <person name="Ivanova N."/>
            <person name="Kyrpides N."/>
            <person name="Woyke T."/>
        </authorList>
    </citation>
    <scope>NUCLEOTIDE SEQUENCE</scope>
    <source>
        <strain evidence="1">DJ080</strain>
    </source>
</reference>